<keyword evidence="4" id="KW-1185">Reference proteome</keyword>
<sequence>MSLRGIISISGKSGLYKVVAQGKNNVIVESLEDGRKFPAFASNKISALEDISIYTIEDDVMLAEVYEKMYEKLNGGEAMSHKGDVGDMRDFLGEVLPNYDEDRVNNSDVKKLFQWYNILQNAGLLVPEEVEGDEEE</sequence>
<dbReference type="RefSeq" id="WP_258540513.1">
    <property type="nucleotide sequence ID" value="NZ_OU015584.1"/>
</dbReference>
<accession>A0A916JJK5</accession>
<name>A0A916JJK5_9FLAO</name>
<dbReference type="Gene3D" id="2.30.30.730">
    <property type="match status" value="1"/>
</dbReference>
<dbReference type="Gene3D" id="1.10.10.1650">
    <property type="match status" value="1"/>
</dbReference>
<evidence type="ECO:0000259" key="1">
    <source>
        <dbReference type="Pfam" id="PF18347"/>
    </source>
</evidence>
<dbReference type="InterPro" id="IPR049280">
    <property type="entry name" value="DUF6852"/>
</dbReference>
<evidence type="ECO:0000313" key="3">
    <source>
        <dbReference type="EMBL" id="CAG5077031.1"/>
    </source>
</evidence>
<evidence type="ECO:0000259" key="2">
    <source>
        <dbReference type="Pfam" id="PF21186"/>
    </source>
</evidence>
<feature type="domain" description="DUF5606" evidence="1">
    <location>
        <begin position="3"/>
        <end position="48"/>
    </location>
</feature>
<dbReference type="InterPro" id="IPR041218">
    <property type="entry name" value="DUF5606"/>
</dbReference>
<gene>
    <name evidence="3" type="ORF">CRYO30217_00274</name>
</gene>
<proteinExistence type="predicted"/>
<dbReference type="InterPro" id="IPR049281">
    <property type="entry name" value="BVU_3817-like_C_sf"/>
</dbReference>
<dbReference type="InterPro" id="IPR049282">
    <property type="entry name" value="BVU_3817_N_sf"/>
</dbReference>
<reference evidence="3" key="1">
    <citation type="submission" date="2021-04" db="EMBL/GenBank/DDBJ databases">
        <authorList>
            <person name="Rodrigo-Torres L."/>
            <person name="Arahal R. D."/>
            <person name="Lucena T."/>
        </authorList>
    </citation>
    <scope>NUCLEOTIDE SEQUENCE</scope>
    <source>
        <strain evidence="3">AS29M-1</strain>
    </source>
</reference>
<dbReference type="Pfam" id="PF18347">
    <property type="entry name" value="DUF5606"/>
    <property type="match status" value="1"/>
</dbReference>
<protein>
    <recommendedName>
        <fullName evidence="5">DUF5606 domain-containing protein</fullName>
    </recommendedName>
</protein>
<dbReference type="Pfam" id="PF21186">
    <property type="entry name" value="DUF6852"/>
    <property type="match status" value="1"/>
</dbReference>
<dbReference type="Proteomes" id="UP000683507">
    <property type="component" value="Chromosome"/>
</dbReference>
<evidence type="ECO:0008006" key="5">
    <source>
        <dbReference type="Google" id="ProtNLM"/>
    </source>
</evidence>
<dbReference type="EMBL" id="OU015584">
    <property type="protein sequence ID" value="CAG5077031.1"/>
    <property type="molecule type" value="Genomic_DNA"/>
</dbReference>
<dbReference type="KEGG" id="ptan:CRYO30217_00274"/>
<evidence type="ECO:0000313" key="4">
    <source>
        <dbReference type="Proteomes" id="UP000683507"/>
    </source>
</evidence>
<dbReference type="AlphaFoldDB" id="A0A916JJK5"/>
<organism evidence="3 4">
    <name type="scientific">Parvicella tangerina</name>
    <dbReference type="NCBI Taxonomy" id="2829795"/>
    <lineage>
        <taxon>Bacteria</taxon>
        <taxon>Pseudomonadati</taxon>
        <taxon>Bacteroidota</taxon>
        <taxon>Flavobacteriia</taxon>
        <taxon>Flavobacteriales</taxon>
        <taxon>Parvicellaceae</taxon>
        <taxon>Parvicella</taxon>
    </lineage>
</organism>
<feature type="domain" description="DUF6852" evidence="2">
    <location>
        <begin position="51"/>
        <end position="119"/>
    </location>
</feature>